<name>A0AAN7RPS2_MYCAM</name>
<sequence length="212" mass="22994">MGSQVLPANLLQCVLLSPWVHRSCQEPALCGLPTGSQPPSGASTCSSVGVLHRLQGDSLPHHGLHHKLQGNVSSSTWSTSSPSFFTDLAFSDEKRERDTKSDKKDGNRQPMGEKKRENATLVALVSLTKLTATHSTEGPGKIMEKIILGAIERHLKDNAIIRHSQHGFTKGKSCLTNLISFYDKVTCLADEGKAVDVVSLDFSKAFCGRMVK</sequence>
<reference evidence="2 3" key="1">
    <citation type="journal article" date="2023" name="J. Hered.">
        <title>Chromosome-level genome of the wood stork (Mycteria americana) provides insight into avian chromosome evolution.</title>
        <authorList>
            <person name="Flamio R. Jr."/>
            <person name="Ramstad K.M."/>
        </authorList>
    </citation>
    <scope>NUCLEOTIDE SEQUENCE [LARGE SCALE GENOMIC DNA]</scope>
    <source>
        <strain evidence="2">JAX WOST 10</strain>
    </source>
</reference>
<evidence type="ECO:0008006" key="4">
    <source>
        <dbReference type="Google" id="ProtNLM"/>
    </source>
</evidence>
<evidence type="ECO:0000256" key="1">
    <source>
        <dbReference type="SAM" id="MobiDB-lite"/>
    </source>
</evidence>
<accession>A0AAN7RPS2</accession>
<proteinExistence type="predicted"/>
<dbReference type="PANTHER" id="PTHR33332">
    <property type="entry name" value="REVERSE TRANSCRIPTASE DOMAIN-CONTAINING PROTEIN"/>
    <property type="match status" value="1"/>
</dbReference>
<organism evidence="2 3">
    <name type="scientific">Mycteria americana</name>
    <name type="common">Wood stork</name>
    <dbReference type="NCBI Taxonomy" id="33587"/>
    <lineage>
        <taxon>Eukaryota</taxon>
        <taxon>Metazoa</taxon>
        <taxon>Chordata</taxon>
        <taxon>Craniata</taxon>
        <taxon>Vertebrata</taxon>
        <taxon>Euteleostomi</taxon>
        <taxon>Archelosauria</taxon>
        <taxon>Archosauria</taxon>
        <taxon>Dinosauria</taxon>
        <taxon>Saurischia</taxon>
        <taxon>Theropoda</taxon>
        <taxon>Coelurosauria</taxon>
        <taxon>Aves</taxon>
        <taxon>Neognathae</taxon>
        <taxon>Neoaves</taxon>
        <taxon>Aequornithes</taxon>
        <taxon>Ciconiiformes</taxon>
        <taxon>Ciconiidae</taxon>
        <taxon>Mycteria</taxon>
    </lineage>
</organism>
<keyword evidence="3" id="KW-1185">Reference proteome</keyword>
<protein>
    <recommendedName>
        <fullName evidence="4">Rna-directed dna polymerase from mobile element jockey-like</fullName>
    </recommendedName>
</protein>
<dbReference type="EMBL" id="JAUNZN010000018">
    <property type="protein sequence ID" value="KAK4811130.1"/>
    <property type="molecule type" value="Genomic_DNA"/>
</dbReference>
<feature type="region of interest" description="Disordered" evidence="1">
    <location>
        <begin position="91"/>
        <end position="118"/>
    </location>
</feature>
<dbReference type="Proteomes" id="UP001333110">
    <property type="component" value="Unassembled WGS sequence"/>
</dbReference>
<evidence type="ECO:0000313" key="2">
    <source>
        <dbReference type="EMBL" id="KAK4811130.1"/>
    </source>
</evidence>
<comment type="caution">
    <text evidence="2">The sequence shown here is derived from an EMBL/GenBank/DDBJ whole genome shotgun (WGS) entry which is preliminary data.</text>
</comment>
<dbReference type="AlphaFoldDB" id="A0AAN7RPS2"/>
<gene>
    <name evidence="2" type="ORF">QYF61_019761</name>
</gene>
<evidence type="ECO:0000313" key="3">
    <source>
        <dbReference type="Proteomes" id="UP001333110"/>
    </source>
</evidence>